<accession>A0A931DAY0</accession>
<evidence type="ECO:0000256" key="9">
    <source>
        <dbReference type="RuleBase" id="RU366031"/>
    </source>
</evidence>
<comment type="function">
    <text evidence="6 9">Catalyzes cyclization of the linear tetrapyrrole, hydroxymethylbilane, to the macrocyclic uroporphyrinogen III.</text>
</comment>
<dbReference type="GO" id="GO:0004852">
    <property type="term" value="F:uroporphyrinogen-III synthase activity"/>
    <property type="evidence" value="ECO:0007669"/>
    <property type="project" value="UniProtKB-UniRule"/>
</dbReference>
<evidence type="ECO:0000259" key="10">
    <source>
        <dbReference type="Pfam" id="PF02602"/>
    </source>
</evidence>
<dbReference type="InterPro" id="IPR036108">
    <property type="entry name" value="4pyrrol_syn_uPrphyn_synt_sf"/>
</dbReference>
<keyword evidence="11" id="KW-0489">Methyltransferase</keyword>
<keyword evidence="11" id="KW-0808">Transferase</keyword>
<evidence type="ECO:0000256" key="1">
    <source>
        <dbReference type="ARBA" id="ARBA00004772"/>
    </source>
</evidence>
<comment type="caution">
    <text evidence="11">The sequence shown here is derived from an EMBL/GenBank/DDBJ whole genome shotgun (WGS) entry which is preliminary data.</text>
</comment>
<keyword evidence="4 9" id="KW-0456">Lyase</keyword>
<reference evidence="11" key="1">
    <citation type="submission" date="2020-11" db="EMBL/GenBank/DDBJ databases">
        <title>Sequencing the genomes of 1000 actinobacteria strains.</title>
        <authorList>
            <person name="Klenk H.-P."/>
        </authorList>
    </citation>
    <scope>NUCLEOTIDE SEQUENCE</scope>
    <source>
        <strain evidence="11">DSM 26152</strain>
    </source>
</reference>
<dbReference type="PANTHER" id="PTHR38042:SF1">
    <property type="entry name" value="UROPORPHYRINOGEN-III SYNTHASE, CHLOROPLASTIC"/>
    <property type="match status" value="1"/>
</dbReference>
<dbReference type="SUPFAM" id="SSF69618">
    <property type="entry name" value="HemD-like"/>
    <property type="match status" value="1"/>
</dbReference>
<comment type="catalytic activity">
    <reaction evidence="8 9">
        <text>hydroxymethylbilane = uroporphyrinogen III + H2O</text>
        <dbReference type="Rhea" id="RHEA:18965"/>
        <dbReference type="ChEBI" id="CHEBI:15377"/>
        <dbReference type="ChEBI" id="CHEBI:57308"/>
        <dbReference type="ChEBI" id="CHEBI:57845"/>
        <dbReference type="EC" id="4.2.1.75"/>
    </reaction>
</comment>
<dbReference type="Proteomes" id="UP000625033">
    <property type="component" value="Unassembled WGS sequence"/>
</dbReference>
<protein>
    <recommendedName>
        <fullName evidence="7 9">Uroporphyrinogen-III synthase</fullName>
        <ecNumber evidence="3 9">4.2.1.75</ecNumber>
    </recommendedName>
</protein>
<name>A0A931DAY0_9MICC</name>
<proteinExistence type="inferred from homology"/>
<sequence length="273" mass="28036">MERLAGRTALVLRSPERASSTVEQLAARGANAVVCPVIDFELPSDTAALDAGVQRLASGGYDWLILTSLTTLRALEQRAVTLGLDLTRASKTRVAAVAEASAVAAQAAGLAVDFVPQEKTGAGLVAELPAAAGERVLVAQADIAARTVEAGLAERGLSVDVVTAYRTVDAPADPTRRLEVPVLGDHGAPAAAAPLVAPEHLAERISEIDAVLFTSPSIVRRFAQLAGTDFPGPAIAIGGTTAAELTRLGFQRVHTAQAPTPAAMVDAWAASLD</sequence>
<dbReference type="EC" id="4.2.1.75" evidence="3 9"/>
<evidence type="ECO:0000256" key="7">
    <source>
        <dbReference type="ARBA" id="ARBA00040167"/>
    </source>
</evidence>
<dbReference type="InterPro" id="IPR039793">
    <property type="entry name" value="UROS/Hem4"/>
</dbReference>
<evidence type="ECO:0000256" key="6">
    <source>
        <dbReference type="ARBA" id="ARBA00037589"/>
    </source>
</evidence>
<comment type="pathway">
    <text evidence="1 9">Porphyrin-containing compound metabolism; protoporphyrin-IX biosynthesis; coproporphyrinogen-III from 5-aminolevulinate: step 3/4.</text>
</comment>
<dbReference type="PANTHER" id="PTHR38042">
    <property type="entry name" value="UROPORPHYRINOGEN-III SYNTHASE, CHLOROPLASTIC"/>
    <property type="match status" value="1"/>
</dbReference>
<dbReference type="EMBL" id="JADOTZ010000001">
    <property type="protein sequence ID" value="MBG6085569.1"/>
    <property type="molecule type" value="Genomic_DNA"/>
</dbReference>
<dbReference type="Pfam" id="PF02602">
    <property type="entry name" value="HEM4"/>
    <property type="match status" value="1"/>
</dbReference>
<dbReference type="GO" id="GO:0006782">
    <property type="term" value="P:protoporphyrinogen IX biosynthetic process"/>
    <property type="evidence" value="ECO:0007669"/>
    <property type="project" value="UniProtKB-UniRule"/>
</dbReference>
<evidence type="ECO:0000313" key="11">
    <source>
        <dbReference type="EMBL" id="MBG6085569.1"/>
    </source>
</evidence>
<dbReference type="RefSeq" id="WP_196836742.1">
    <property type="nucleotide sequence ID" value="NZ_JADOTZ010000001.1"/>
</dbReference>
<dbReference type="GO" id="GO:0006780">
    <property type="term" value="P:uroporphyrinogen III biosynthetic process"/>
    <property type="evidence" value="ECO:0007669"/>
    <property type="project" value="UniProtKB-UniRule"/>
</dbReference>
<dbReference type="InterPro" id="IPR003754">
    <property type="entry name" value="4pyrrol_synth_uPrphyn_synth"/>
</dbReference>
<evidence type="ECO:0000256" key="8">
    <source>
        <dbReference type="ARBA" id="ARBA00048617"/>
    </source>
</evidence>
<organism evidence="11 12">
    <name type="scientific">Zhihengliuella flava</name>
    <dbReference type="NCBI Taxonomy" id="1285193"/>
    <lineage>
        <taxon>Bacteria</taxon>
        <taxon>Bacillati</taxon>
        <taxon>Actinomycetota</taxon>
        <taxon>Actinomycetes</taxon>
        <taxon>Micrococcales</taxon>
        <taxon>Micrococcaceae</taxon>
        <taxon>Zhihengliuella</taxon>
    </lineage>
</organism>
<evidence type="ECO:0000313" key="12">
    <source>
        <dbReference type="Proteomes" id="UP000625033"/>
    </source>
</evidence>
<dbReference type="GO" id="GO:0032259">
    <property type="term" value="P:methylation"/>
    <property type="evidence" value="ECO:0007669"/>
    <property type="project" value="UniProtKB-KW"/>
</dbReference>
<feature type="domain" description="Tetrapyrrole biosynthesis uroporphyrinogen III synthase" evidence="10">
    <location>
        <begin position="20"/>
        <end position="265"/>
    </location>
</feature>
<evidence type="ECO:0000256" key="4">
    <source>
        <dbReference type="ARBA" id="ARBA00023239"/>
    </source>
</evidence>
<comment type="similarity">
    <text evidence="2 9">Belongs to the uroporphyrinogen-III synthase family.</text>
</comment>
<dbReference type="AlphaFoldDB" id="A0A931DAY0"/>
<gene>
    <name evidence="11" type="ORF">IW252_002336</name>
</gene>
<dbReference type="Gene3D" id="3.40.50.10090">
    <property type="match status" value="2"/>
</dbReference>
<keyword evidence="12" id="KW-1185">Reference proteome</keyword>
<dbReference type="GO" id="GO:0008168">
    <property type="term" value="F:methyltransferase activity"/>
    <property type="evidence" value="ECO:0007669"/>
    <property type="project" value="UniProtKB-KW"/>
</dbReference>
<dbReference type="CDD" id="cd06578">
    <property type="entry name" value="HemD"/>
    <property type="match status" value="1"/>
</dbReference>
<evidence type="ECO:0000256" key="5">
    <source>
        <dbReference type="ARBA" id="ARBA00023244"/>
    </source>
</evidence>
<evidence type="ECO:0000256" key="3">
    <source>
        <dbReference type="ARBA" id="ARBA00013109"/>
    </source>
</evidence>
<evidence type="ECO:0000256" key="2">
    <source>
        <dbReference type="ARBA" id="ARBA00008133"/>
    </source>
</evidence>
<keyword evidence="5 9" id="KW-0627">Porphyrin biosynthesis</keyword>